<dbReference type="InterPro" id="IPR036549">
    <property type="entry name" value="CX6/COA6-like_sf"/>
</dbReference>
<dbReference type="Proteomes" id="UP000039324">
    <property type="component" value="Unassembled WGS sequence"/>
</dbReference>
<evidence type="ECO:0000313" key="7">
    <source>
        <dbReference type="Proteomes" id="UP000039324"/>
    </source>
</evidence>
<name>A0A0G4IRF7_PLABS</name>
<gene>
    <name evidence="5" type="ORF">PBRA_005843</name>
    <name evidence="6" type="ORF">PLBR_LOCUS5488</name>
</gene>
<evidence type="ECO:0008006" key="9">
    <source>
        <dbReference type="Google" id="ProtNLM"/>
    </source>
</evidence>
<dbReference type="CDD" id="cd00926">
    <property type="entry name" value="Cyt_c_Oxidase_VIb"/>
    <property type="match status" value="1"/>
</dbReference>
<proteinExistence type="predicted"/>
<accession>A0A0G4IRF7</accession>
<sequence>MAVGHTAAAKAEEPEVEVEEDDEGDKPKAVKWDDIPERFRKPSTTPFDYRFTAQNQARHCWTRYNEFLICARDKGWPDTECQKLRKWYLGICPMAWVERWREERADGRFVGVQYTGDIEDEAAAEADE</sequence>
<dbReference type="GO" id="GO:0045277">
    <property type="term" value="C:respiratory chain complex IV"/>
    <property type="evidence" value="ECO:0007669"/>
    <property type="project" value="InterPro"/>
</dbReference>
<evidence type="ECO:0000256" key="2">
    <source>
        <dbReference type="ARBA" id="ARBA00023128"/>
    </source>
</evidence>
<comment type="subcellular location">
    <subcellularLocation>
        <location evidence="1">Mitochondrion</location>
    </subcellularLocation>
</comment>
<dbReference type="STRING" id="37360.A0A0G4IRF7"/>
<dbReference type="PANTHER" id="PTHR46281">
    <property type="entry name" value="CYTOCHROME C OXIDASE SUBUNIT 6B"/>
    <property type="match status" value="1"/>
</dbReference>
<protein>
    <recommendedName>
        <fullName evidence="9">Cytochrome c oxidase subunit</fullName>
    </recommendedName>
</protein>
<evidence type="ECO:0000256" key="4">
    <source>
        <dbReference type="SAM" id="MobiDB-lite"/>
    </source>
</evidence>
<keyword evidence="3" id="KW-1015">Disulfide bond</keyword>
<evidence type="ECO:0000256" key="1">
    <source>
        <dbReference type="ARBA" id="ARBA00004173"/>
    </source>
</evidence>
<dbReference type="Gene3D" id="1.10.10.140">
    <property type="entry name" value="Cytochrome c oxidase, subunit VIb"/>
    <property type="match status" value="1"/>
</dbReference>
<dbReference type="InterPro" id="IPR048280">
    <property type="entry name" value="COX6B-like"/>
</dbReference>
<dbReference type="OMA" id="SWNEQRE"/>
<evidence type="ECO:0000313" key="5">
    <source>
        <dbReference type="EMBL" id="CEO97729.1"/>
    </source>
</evidence>
<dbReference type="AlphaFoldDB" id="A0A0G4IRF7"/>
<dbReference type="Proteomes" id="UP000290189">
    <property type="component" value="Unassembled WGS sequence"/>
</dbReference>
<feature type="region of interest" description="Disordered" evidence="4">
    <location>
        <begin position="1"/>
        <end position="30"/>
    </location>
</feature>
<dbReference type="EMBL" id="CDSF01000080">
    <property type="protein sequence ID" value="CEO97729.1"/>
    <property type="molecule type" value="Genomic_DNA"/>
</dbReference>
<evidence type="ECO:0000313" key="6">
    <source>
        <dbReference type="EMBL" id="SPQ98273.1"/>
    </source>
</evidence>
<reference evidence="5 7" key="1">
    <citation type="submission" date="2015-02" db="EMBL/GenBank/DDBJ databases">
        <authorList>
            <person name="Chooi Y.-H."/>
        </authorList>
    </citation>
    <scope>NUCLEOTIDE SEQUENCE [LARGE SCALE GENOMIC DNA]</scope>
    <source>
        <strain evidence="5">E3</strain>
    </source>
</reference>
<dbReference type="OrthoDB" id="1107506at2759"/>
<dbReference type="GO" id="GO:0005739">
    <property type="term" value="C:mitochondrion"/>
    <property type="evidence" value="ECO:0007669"/>
    <property type="project" value="UniProtKB-SubCell"/>
</dbReference>
<geneLocation type="mitochondrion" evidence="6"/>
<reference evidence="6 8" key="2">
    <citation type="submission" date="2018-03" db="EMBL/GenBank/DDBJ databases">
        <authorList>
            <person name="Fogelqvist J."/>
        </authorList>
    </citation>
    <scope>NUCLEOTIDE SEQUENCE [LARGE SCALE GENOMIC DNA]</scope>
</reference>
<keyword evidence="7" id="KW-1185">Reference proteome</keyword>
<dbReference type="PANTHER" id="PTHR46281:SF8">
    <property type="entry name" value="CYTOCHROME C OXIDASE SUBUNIT 12, MITOCHONDRIAL"/>
    <property type="match status" value="1"/>
</dbReference>
<keyword evidence="2 6" id="KW-0496">Mitochondrion</keyword>
<dbReference type="SUPFAM" id="SSF47694">
    <property type="entry name" value="Cytochrome c oxidase subunit h"/>
    <property type="match status" value="1"/>
</dbReference>
<evidence type="ECO:0000256" key="3">
    <source>
        <dbReference type="ARBA" id="ARBA00023157"/>
    </source>
</evidence>
<organism evidence="5 7">
    <name type="scientific">Plasmodiophora brassicae</name>
    <name type="common">Clubroot disease agent</name>
    <dbReference type="NCBI Taxonomy" id="37360"/>
    <lineage>
        <taxon>Eukaryota</taxon>
        <taxon>Sar</taxon>
        <taxon>Rhizaria</taxon>
        <taxon>Endomyxa</taxon>
        <taxon>Phytomyxea</taxon>
        <taxon>Plasmodiophorida</taxon>
        <taxon>Plasmodiophoridae</taxon>
        <taxon>Plasmodiophora</taxon>
    </lineage>
</organism>
<dbReference type="InterPro" id="IPR003213">
    <property type="entry name" value="Cyt_c_oxidase_su6B"/>
</dbReference>
<dbReference type="Pfam" id="PF02297">
    <property type="entry name" value="COX6B"/>
    <property type="match status" value="1"/>
</dbReference>
<evidence type="ECO:0000313" key="8">
    <source>
        <dbReference type="Proteomes" id="UP000290189"/>
    </source>
</evidence>
<dbReference type="EMBL" id="OVEO01000009">
    <property type="protein sequence ID" value="SPQ98273.1"/>
    <property type="molecule type" value="Genomic_DNA"/>
</dbReference>
<feature type="compositionally biased region" description="Acidic residues" evidence="4">
    <location>
        <begin position="14"/>
        <end position="24"/>
    </location>
</feature>